<evidence type="ECO:0000259" key="7">
    <source>
        <dbReference type="PROSITE" id="PS50850"/>
    </source>
</evidence>
<feature type="transmembrane region" description="Helical" evidence="6">
    <location>
        <begin position="204"/>
        <end position="228"/>
    </location>
</feature>
<comment type="caution">
    <text evidence="8">The sequence shown here is derived from an EMBL/GenBank/DDBJ whole genome shotgun (WGS) entry which is preliminary data.</text>
</comment>
<protein>
    <submittedName>
        <fullName evidence="8">MFS general substrate transporter</fullName>
    </submittedName>
</protein>
<dbReference type="Gene3D" id="1.20.1250.20">
    <property type="entry name" value="MFS general substrate transporter like domains"/>
    <property type="match status" value="1"/>
</dbReference>
<feature type="transmembrane region" description="Helical" evidence="6">
    <location>
        <begin position="413"/>
        <end position="431"/>
    </location>
</feature>
<evidence type="ECO:0000256" key="5">
    <source>
        <dbReference type="ARBA" id="ARBA00023136"/>
    </source>
</evidence>
<evidence type="ECO:0000313" key="8">
    <source>
        <dbReference type="EMBL" id="KAK8076157.1"/>
    </source>
</evidence>
<dbReference type="Pfam" id="PF07690">
    <property type="entry name" value="MFS_1"/>
    <property type="match status" value="1"/>
</dbReference>
<feature type="transmembrane region" description="Helical" evidence="6">
    <location>
        <begin position="367"/>
        <end position="392"/>
    </location>
</feature>
<dbReference type="PROSITE" id="PS50850">
    <property type="entry name" value="MFS"/>
    <property type="match status" value="1"/>
</dbReference>
<feature type="transmembrane region" description="Helical" evidence="6">
    <location>
        <begin position="341"/>
        <end position="361"/>
    </location>
</feature>
<feature type="transmembrane region" description="Helical" evidence="6">
    <location>
        <begin position="459"/>
        <end position="479"/>
    </location>
</feature>
<keyword evidence="9" id="KW-1185">Reference proteome</keyword>
<dbReference type="EMBL" id="JAQQWL010000004">
    <property type="protein sequence ID" value="KAK8076157.1"/>
    <property type="molecule type" value="Genomic_DNA"/>
</dbReference>
<dbReference type="InterPro" id="IPR011701">
    <property type="entry name" value="MFS"/>
</dbReference>
<comment type="subcellular location">
    <subcellularLocation>
        <location evidence="1">Membrane</location>
        <topology evidence="1">Multi-pass membrane protein</topology>
    </subcellularLocation>
</comment>
<evidence type="ECO:0000256" key="6">
    <source>
        <dbReference type="SAM" id="Phobius"/>
    </source>
</evidence>
<evidence type="ECO:0000256" key="4">
    <source>
        <dbReference type="ARBA" id="ARBA00022989"/>
    </source>
</evidence>
<dbReference type="SUPFAM" id="SSF103473">
    <property type="entry name" value="MFS general substrate transporter"/>
    <property type="match status" value="1"/>
</dbReference>
<dbReference type="RefSeq" id="XP_066719116.1">
    <property type="nucleotide sequence ID" value="XM_066854838.1"/>
</dbReference>
<evidence type="ECO:0000313" key="9">
    <source>
        <dbReference type="Proteomes" id="UP001480595"/>
    </source>
</evidence>
<organism evidence="8 9">
    <name type="scientific">Apiospora phragmitis</name>
    <dbReference type="NCBI Taxonomy" id="2905665"/>
    <lineage>
        <taxon>Eukaryota</taxon>
        <taxon>Fungi</taxon>
        <taxon>Dikarya</taxon>
        <taxon>Ascomycota</taxon>
        <taxon>Pezizomycotina</taxon>
        <taxon>Sordariomycetes</taxon>
        <taxon>Xylariomycetidae</taxon>
        <taxon>Amphisphaeriales</taxon>
        <taxon>Apiosporaceae</taxon>
        <taxon>Apiospora</taxon>
    </lineage>
</organism>
<reference evidence="8 9" key="1">
    <citation type="submission" date="2023-01" db="EMBL/GenBank/DDBJ databases">
        <title>Analysis of 21 Apiospora genomes using comparative genomics revels a genus with tremendous synthesis potential of carbohydrate active enzymes and secondary metabolites.</title>
        <authorList>
            <person name="Sorensen T."/>
        </authorList>
    </citation>
    <scope>NUCLEOTIDE SEQUENCE [LARGE SCALE GENOMIC DNA]</scope>
    <source>
        <strain evidence="8 9">CBS 135458</strain>
    </source>
</reference>
<accession>A0ABR1VY62</accession>
<feature type="transmembrane region" description="Helical" evidence="6">
    <location>
        <begin position="314"/>
        <end position="334"/>
    </location>
</feature>
<feature type="domain" description="Major facilitator superfamily (MFS) profile" evidence="7">
    <location>
        <begin position="1"/>
        <end position="485"/>
    </location>
</feature>
<keyword evidence="2" id="KW-0813">Transport</keyword>
<evidence type="ECO:0000256" key="1">
    <source>
        <dbReference type="ARBA" id="ARBA00004141"/>
    </source>
</evidence>
<feature type="transmembrane region" description="Helical" evidence="6">
    <location>
        <begin position="274"/>
        <end position="294"/>
    </location>
</feature>
<dbReference type="GeneID" id="92087901"/>
<dbReference type="InterPro" id="IPR036259">
    <property type="entry name" value="MFS_trans_sf"/>
</dbReference>
<name>A0ABR1VY62_9PEZI</name>
<dbReference type="PANTHER" id="PTHR42718:SF9">
    <property type="entry name" value="MAJOR FACILITATOR SUPERFAMILY MULTIDRUG TRANSPORTER MFSC"/>
    <property type="match status" value="1"/>
</dbReference>
<dbReference type="PANTHER" id="PTHR42718">
    <property type="entry name" value="MAJOR FACILITATOR SUPERFAMILY MULTIDRUG TRANSPORTER MFSC"/>
    <property type="match status" value="1"/>
</dbReference>
<proteinExistence type="predicted"/>
<feature type="transmembrane region" description="Helical" evidence="6">
    <location>
        <begin position="121"/>
        <end position="144"/>
    </location>
</feature>
<keyword evidence="3 6" id="KW-0812">Transmembrane</keyword>
<evidence type="ECO:0000256" key="3">
    <source>
        <dbReference type="ARBA" id="ARBA00022692"/>
    </source>
</evidence>
<keyword evidence="4 6" id="KW-1133">Transmembrane helix</keyword>
<gene>
    <name evidence="8" type="ORF">PG994_003429</name>
</gene>
<evidence type="ECO:0000256" key="2">
    <source>
        <dbReference type="ARBA" id="ARBA00022448"/>
    </source>
</evidence>
<dbReference type="InterPro" id="IPR020846">
    <property type="entry name" value="MFS_dom"/>
</dbReference>
<keyword evidence="5 6" id="KW-0472">Membrane</keyword>
<dbReference type="Proteomes" id="UP001480595">
    <property type="component" value="Unassembled WGS sequence"/>
</dbReference>
<feature type="transmembrane region" description="Helical" evidence="6">
    <location>
        <begin position="63"/>
        <end position="80"/>
    </location>
</feature>
<sequence>MACAGLLNIFTVQSTVITIPAIQESLNIPVSRLQLITSMYSISSGCILLLCGRLADVHGRKRVFLIGAACFTASSIAIPFSPNEVCFYALRALQGFSNAATVPSALGILATLYPPGSRRKWVFVTFSAASSLGSVVGNLVGGFIGAYLSWYWVFWIPAGIAGLVGLLAYSIVPPVAPSQLIQPDESSLGAGKHCEFPRSQPVDWIGGVTITASMVLLLFVLSYVNVLWSRSPPAMLGLLPFLAGGFVMWQRYLENGTFEWTPLIRTSMFVNADFSVSLIVMACFCGSYNSYLVFASIFYQDYLGLDTLQTTLCFIPAGVVGFLGCFALPPILSLCPSSFRVLVVGVACGIVSPLLYALPMIPPGASYWAWGFPAMCLCFSVDVVWPVLGLIVSRSVPDADQALAGGVLQTASLVGRAMGLAVAAAVQVGVLEQQQQNPPTSSSPPLLLGDPQLLHSLRAAQWTNVGLAVLALLLVLGFFHKLGRV</sequence>
<feature type="transmembrane region" description="Helical" evidence="6">
    <location>
        <begin position="150"/>
        <end position="172"/>
    </location>
</feature>
<dbReference type="Gene3D" id="1.20.1720.10">
    <property type="entry name" value="Multidrug resistance protein D"/>
    <property type="match status" value="1"/>
</dbReference>